<name>A0A388T0K1_9ACTN</name>
<dbReference type="AlphaFoldDB" id="A0A388T0K1"/>
<organism evidence="2 3">
    <name type="scientific">Streptomyces spongiicola</name>
    <dbReference type="NCBI Taxonomy" id="1690221"/>
    <lineage>
        <taxon>Bacteria</taxon>
        <taxon>Bacillati</taxon>
        <taxon>Actinomycetota</taxon>
        <taxon>Actinomycetes</taxon>
        <taxon>Kitasatosporales</taxon>
        <taxon>Streptomycetaceae</taxon>
        <taxon>Streptomyces</taxon>
    </lineage>
</organism>
<proteinExistence type="predicted"/>
<evidence type="ECO:0000313" key="2">
    <source>
        <dbReference type="EMBL" id="GBQ02463.1"/>
    </source>
</evidence>
<feature type="region of interest" description="Disordered" evidence="1">
    <location>
        <begin position="1"/>
        <end position="60"/>
    </location>
</feature>
<dbReference type="Proteomes" id="UP000265354">
    <property type="component" value="Unassembled WGS sequence"/>
</dbReference>
<sequence length="82" mass="7742">MGVERPGGDGEAGTPPRGRGRRGAGTAFGGPGTALRGARGDRGGRDRLGGPPRGTAAAYDVAGSGAGEAGSIAASALRPADA</sequence>
<protein>
    <submittedName>
        <fullName evidence="2">Uncharacterized protein</fullName>
    </submittedName>
</protein>
<dbReference type="EMBL" id="BGZL01000011">
    <property type="protein sequence ID" value="GBQ02463.1"/>
    <property type="molecule type" value="Genomic_DNA"/>
</dbReference>
<accession>A0A388T0K1</accession>
<comment type="caution">
    <text evidence="2">The sequence shown here is derived from an EMBL/GenBank/DDBJ whole genome shotgun (WGS) entry which is preliminary data.</text>
</comment>
<gene>
    <name evidence="2" type="ORF">SSP531S_39220</name>
</gene>
<evidence type="ECO:0000256" key="1">
    <source>
        <dbReference type="SAM" id="MobiDB-lite"/>
    </source>
</evidence>
<evidence type="ECO:0000313" key="3">
    <source>
        <dbReference type="Proteomes" id="UP000265354"/>
    </source>
</evidence>
<feature type="compositionally biased region" description="Basic and acidic residues" evidence="1">
    <location>
        <begin position="38"/>
        <end position="48"/>
    </location>
</feature>
<reference evidence="2 3" key="1">
    <citation type="submission" date="2018-07" db="EMBL/GenBank/DDBJ databases">
        <title>Whole Genome Shotgun Sequence of Streptomyces spongiicola strain 531S.</title>
        <authorList>
            <person name="Dohra H."/>
            <person name="Kodani S."/>
        </authorList>
    </citation>
    <scope>NUCLEOTIDE SEQUENCE [LARGE SCALE GENOMIC DNA]</scope>
    <source>
        <strain evidence="2 3">531S</strain>
    </source>
</reference>